<evidence type="ECO:0000256" key="1">
    <source>
        <dbReference type="ARBA" id="ARBA00009410"/>
    </source>
</evidence>
<dbReference type="GO" id="GO:0005886">
    <property type="term" value="C:plasma membrane"/>
    <property type="evidence" value="ECO:0007669"/>
    <property type="project" value="TreeGrafter"/>
</dbReference>
<feature type="domain" description="FAD dependent oxidoreductase" evidence="3">
    <location>
        <begin position="19"/>
        <end position="411"/>
    </location>
</feature>
<protein>
    <submittedName>
        <fullName evidence="4">FAD-binding oxidoreductase</fullName>
    </submittedName>
</protein>
<keyword evidence="2" id="KW-0560">Oxidoreductase</keyword>
<dbReference type="Proteomes" id="UP000441102">
    <property type="component" value="Unassembled WGS sequence"/>
</dbReference>
<dbReference type="PANTHER" id="PTHR13847:SF280">
    <property type="entry name" value="D-AMINO ACID DEHYDROGENASE"/>
    <property type="match status" value="1"/>
</dbReference>
<dbReference type="Pfam" id="PF01266">
    <property type="entry name" value="DAO"/>
    <property type="match status" value="1"/>
</dbReference>
<dbReference type="EMBL" id="WBWX01000035">
    <property type="protein sequence ID" value="KAB2786705.1"/>
    <property type="molecule type" value="Genomic_DNA"/>
</dbReference>
<comment type="similarity">
    <text evidence="1">Belongs to the DadA oxidoreductase family.</text>
</comment>
<dbReference type="Gene3D" id="3.30.9.10">
    <property type="entry name" value="D-Amino Acid Oxidase, subunit A, domain 2"/>
    <property type="match status" value="2"/>
</dbReference>
<evidence type="ECO:0000313" key="5">
    <source>
        <dbReference type="Proteomes" id="UP000441102"/>
    </source>
</evidence>
<dbReference type="SUPFAM" id="SSF51905">
    <property type="entry name" value="FAD/NAD(P)-binding domain"/>
    <property type="match status" value="1"/>
</dbReference>
<accession>A0A6I0DFX8</accession>
<dbReference type="PANTHER" id="PTHR13847">
    <property type="entry name" value="SARCOSINE DEHYDROGENASE-RELATED"/>
    <property type="match status" value="1"/>
</dbReference>
<comment type="caution">
    <text evidence="4">The sequence shown here is derived from an EMBL/GenBank/DDBJ whole genome shotgun (WGS) entry which is preliminary data.</text>
</comment>
<dbReference type="GO" id="GO:0008718">
    <property type="term" value="F:D-amino-acid dehydrogenase activity"/>
    <property type="evidence" value="ECO:0007669"/>
    <property type="project" value="TreeGrafter"/>
</dbReference>
<dbReference type="InterPro" id="IPR006076">
    <property type="entry name" value="FAD-dep_OxRdtase"/>
</dbReference>
<evidence type="ECO:0000259" key="3">
    <source>
        <dbReference type="Pfam" id="PF01266"/>
    </source>
</evidence>
<dbReference type="GO" id="GO:0055130">
    <property type="term" value="P:D-alanine catabolic process"/>
    <property type="evidence" value="ECO:0007669"/>
    <property type="project" value="TreeGrafter"/>
</dbReference>
<sequence length="441" mass="46908">MMPPMDSVASNPDRPAEVDVVIIGGGIVGAATAFFLRRQGRSVLLCEKGIIGGEQSGRNLGWCRTLGRDLRELPLMLEAMEIWDRSEELLGADVGFRRNGVVYLCNNEQELAKNSEWLKSAEPLGAKAEVLDSAEVAALLPGAARSWQGAVYAKADGCAEPQLAAPAFARAAQRAGAFISIGDAVRGIETSAGRVSAVVTEKGTVKCGAVVVAGGVWSSQFLGNLRVRFPQLAVVTSAQCTQPGETPLTPSLTGSGFITRKRVDGGYNVLRYGGEIHTITPSSFRFLWDFRHLAFADTGVKLRVSGASFKGFQWKRSWRNDQKSPFESVRMWDPPVDEANLEAGLKIASAALPMFAKAKVAHKWAGVIDVTPDAVPVISPIAAIPGLFLSSGYSGHGFGIGPAAGRLTADMVAGTARPDELAPYRLERFSDGSIKPGPAVR</sequence>
<proteinExistence type="inferred from homology"/>
<name>A0A6I0DFX8_BRUAN</name>
<dbReference type="GO" id="GO:0005737">
    <property type="term" value="C:cytoplasm"/>
    <property type="evidence" value="ECO:0007669"/>
    <property type="project" value="TreeGrafter"/>
</dbReference>
<evidence type="ECO:0000256" key="2">
    <source>
        <dbReference type="ARBA" id="ARBA00023002"/>
    </source>
</evidence>
<dbReference type="InterPro" id="IPR036188">
    <property type="entry name" value="FAD/NAD-bd_sf"/>
</dbReference>
<evidence type="ECO:0000313" key="4">
    <source>
        <dbReference type="EMBL" id="KAB2786705.1"/>
    </source>
</evidence>
<dbReference type="AlphaFoldDB" id="A0A6I0DFX8"/>
<organism evidence="4 5">
    <name type="scientific">Brucella anthropi</name>
    <name type="common">Ochrobactrum anthropi</name>
    <dbReference type="NCBI Taxonomy" id="529"/>
    <lineage>
        <taxon>Bacteria</taxon>
        <taxon>Pseudomonadati</taxon>
        <taxon>Pseudomonadota</taxon>
        <taxon>Alphaproteobacteria</taxon>
        <taxon>Hyphomicrobiales</taxon>
        <taxon>Brucellaceae</taxon>
        <taxon>Brucella/Ochrobactrum group</taxon>
        <taxon>Brucella</taxon>
    </lineage>
</organism>
<gene>
    <name evidence="4" type="ORF">F9L06_26430</name>
</gene>
<reference evidence="4 5" key="1">
    <citation type="submission" date="2019-09" db="EMBL/GenBank/DDBJ databases">
        <title>Taxonomic organization of the family Brucellaceae based on a phylogenomic approach.</title>
        <authorList>
            <person name="Leclercq S."/>
            <person name="Cloeckaert A."/>
            <person name="Zygmunt M.S."/>
        </authorList>
    </citation>
    <scope>NUCLEOTIDE SEQUENCE [LARGE SCALE GENOMIC DNA]</scope>
    <source>
        <strain evidence="4 5">CCUG 34461</strain>
    </source>
</reference>
<dbReference type="Gene3D" id="3.50.50.60">
    <property type="entry name" value="FAD/NAD(P)-binding domain"/>
    <property type="match status" value="2"/>
</dbReference>